<organism evidence="1 2">
    <name type="scientific">Arachis hypogaea</name>
    <name type="common">Peanut</name>
    <dbReference type="NCBI Taxonomy" id="3818"/>
    <lineage>
        <taxon>Eukaryota</taxon>
        <taxon>Viridiplantae</taxon>
        <taxon>Streptophyta</taxon>
        <taxon>Embryophyta</taxon>
        <taxon>Tracheophyta</taxon>
        <taxon>Spermatophyta</taxon>
        <taxon>Magnoliopsida</taxon>
        <taxon>eudicotyledons</taxon>
        <taxon>Gunneridae</taxon>
        <taxon>Pentapetalae</taxon>
        <taxon>rosids</taxon>
        <taxon>fabids</taxon>
        <taxon>Fabales</taxon>
        <taxon>Fabaceae</taxon>
        <taxon>Papilionoideae</taxon>
        <taxon>50 kb inversion clade</taxon>
        <taxon>dalbergioids sensu lato</taxon>
        <taxon>Dalbergieae</taxon>
        <taxon>Pterocarpus clade</taxon>
        <taxon>Arachis</taxon>
    </lineage>
</organism>
<sequence length="79" mass="8007">MFLRIIIASSLGRGSGLLRKQEVVNVGHHTTDGGEVNGGAGTDPFGVFSSLQETGNTTNGELKTGLAAPRGGLLGVARS</sequence>
<keyword evidence="2" id="KW-1185">Reference proteome</keyword>
<proteinExistence type="predicted"/>
<gene>
    <name evidence="1" type="ORF">Ahy_B03g066517</name>
</gene>
<name>A0A445A457_ARAHY</name>
<dbReference type="EMBL" id="SDMP01000013">
    <property type="protein sequence ID" value="RYR21230.1"/>
    <property type="molecule type" value="Genomic_DNA"/>
</dbReference>
<comment type="caution">
    <text evidence="1">The sequence shown here is derived from an EMBL/GenBank/DDBJ whole genome shotgun (WGS) entry which is preliminary data.</text>
</comment>
<evidence type="ECO:0000313" key="2">
    <source>
        <dbReference type="Proteomes" id="UP000289738"/>
    </source>
</evidence>
<protein>
    <submittedName>
        <fullName evidence="1">Uncharacterized protein</fullName>
    </submittedName>
</protein>
<accession>A0A445A457</accession>
<reference evidence="1 2" key="1">
    <citation type="submission" date="2019-01" db="EMBL/GenBank/DDBJ databases">
        <title>Sequencing of cultivated peanut Arachis hypogaea provides insights into genome evolution and oil improvement.</title>
        <authorList>
            <person name="Chen X."/>
        </authorList>
    </citation>
    <scope>NUCLEOTIDE SEQUENCE [LARGE SCALE GENOMIC DNA]</scope>
    <source>
        <strain evidence="2">cv. Fuhuasheng</strain>
        <tissue evidence="1">Leaves</tissue>
    </source>
</reference>
<dbReference type="AlphaFoldDB" id="A0A445A457"/>
<dbReference type="Proteomes" id="UP000289738">
    <property type="component" value="Chromosome B03"/>
</dbReference>
<evidence type="ECO:0000313" key="1">
    <source>
        <dbReference type="EMBL" id="RYR21230.1"/>
    </source>
</evidence>